<evidence type="ECO:0000256" key="1">
    <source>
        <dbReference type="SAM" id="MobiDB-lite"/>
    </source>
</evidence>
<feature type="compositionally biased region" description="Pro residues" evidence="1">
    <location>
        <begin position="222"/>
        <end position="231"/>
    </location>
</feature>
<proteinExistence type="predicted"/>
<sequence>MQQSEAARFVAQKTETKRFESSSPLSYTARANSLLIFKKAQTSHICIAKRSGYSPEKHQASISTARCSSHQEPLVQQPRFLPLNPEELFQEDGVSPQGVQIGGLHIQRQASHISDKQSALQHPATFCEARDPPAAKPLASTGERQPSAVDSPASLRTAGSNCNAIAPFSSAKKQKKSLSVGECSRFLYLMQGSMHRAPADAELLPQEQACSRGLPRSSRPIALPPPSPGPSTHPKEPRPGTRVLPAPPVAATSEGRKMDEFPGGLKGGKWKTSAFFPAHLMGSSTVRKTTPAETSAISADVSIIIHVGQKDRRGTLLSKKKQAQHKKKGFAFLTFSGTANQIAFTYPPKFAKGKPPREPTKTKHGEGKVTYSFSAIEINPLGKAEPLCPARSRLGHPEDTVQMQQACKASISQPQCPEPFLGSPYQPADPELTKKQPEGSSNASPIKEQRETASRLRHPHQLQEHTTTIDLGHRKELSYSPQATDGQKGPEKKRQKATTRELQRVAELKKVLNSSIMLKNICSPSQLTLICKSHTSSFWCTVQDTSNNVDHMRLALSMATFYNVLTEGLNLVVIHRLHSRRGSETLTLPTYMNQGTDLQQKKTNHTKNNSLLPEEFPEATHQAFDLPQGRQDAGTHSCTCVCKEGGAGQQQHGFTLIYTTGEPEPKSGNILLASDQASCRHAEGLWWFRVTGKLCAGLIQSPNSPRFNLVAFIIRESALHKQSLNREIAFQQADRAQLLSYWKQLCFLLAIVSVGNSSRSMPTTSLANTGSKAAHRNLSPIPGSPQADYNCPEAVTVFSIVKFSVFLAASCILASTNILRNKNSSPGIPLTRPAPGKESNQHPAQLLRVIPARPKFTAPYAASQALGKLSFITAAAKDALLSLLNFLCCKLSRTVTPRVTDCAPSLKMLTSLYERAQAPCVQYRTVLYTRRTTAGSKINYPKLEAQASTFLGSTKCWSVLTSAGKTNRGSETRGKNPECRTEVPLLLPSGSGSPERAGVSLDCVKSDGVFGEGYSIVCSHIQCNLSQSKFVSSQASQEDNVGCGFSTLTCTSTPHGDSCGGIYLMRQSSSLISFREAEAAACAQRWERCEDEAGAEMETSVWRPGAPVEAQPGIPGIPIPPHEIKITGKSEKETVTCALMAHTLDKEECQQGNLNLDPSKKCWQPEVKSSYLETPSLILLRERSGNTVIMDESSSKEEIKLYYKFQKREARAQAATVLALVRMDRQTPDSHCHSQSGDGGARNLAFNTRLGSSLDKRGESQISAVSLEQQALAASGMTAGYNRPLTAPQLRSRMGHPAHRPCTHHQRLSTPREGAMRQGPGLAVTGDIVLWDNRSHRGHRETREVQNNSMLLFPKTHAVCSSEQFCVRHAGSSSSALHPALTRTRSNAGCAMAIGSVRTELLKPKGSFTQPRPGRHLLQGQDRPATATEPSVCFCVVFTGSLAQSEQPYTAISAPSILNTHNKLIGEMGLLQLRSNDPTERRLLEHGVILLSLQNQKFRSQIRAPRVSGRLAFCHTKPELHGSVEGWPFATQSRCGNQDLGCRETMLTPTFTATAT</sequence>
<name>R0KB32_ANAPL</name>
<evidence type="ECO:0000313" key="2">
    <source>
        <dbReference type="EMBL" id="EOB07082.1"/>
    </source>
</evidence>
<dbReference type="Proteomes" id="UP000296049">
    <property type="component" value="Unassembled WGS sequence"/>
</dbReference>
<accession>R0KB32</accession>
<evidence type="ECO:0000313" key="3">
    <source>
        <dbReference type="Proteomes" id="UP000296049"/>
    </source>
</evidence>
<feature type="region of interest" description="Disordered" evidence="1">
    <location>
        <begin position="210"/>
        <end position="263"/>
    </location>
</feature>
<feature type="compositionally biased region" description="Basic residues" evidence="1">
    <location>
        <begin position="1293"/>
        <end position="1307"/>
    </location>
</feature>
<keyword evidence="3" id="KW-1185">Reference proteome</keyword>
<dbReference type="EMBL" id="KB742559">
    <property type="protein sequence ID" value="EOB07082.1"/>
    <property type="molecule type" value="Genomic_DNA"/>
</dbReference>
<feature type="compositionally biased region" description="Basic and acidic residues" evidence="1">
    <location>
        <begin position="488"/>
        <end position="500"/>
    </location>
</feature>
<feature type="region of interest" description="Disordered" evidence="1">
    <location>
        <begin position="129"/>
        <end position="155"/>
    </location>
</feature>
<feature type="compositionally biased region" description="Polar residues" evidence="1">
    <location>
        <begin position="401"/>
        <end position="415"/>
    </location>
</feature>
<feature type="region of interest" description="Disordered" evidence="1">
    <location>
        <begin position="400"/>
        <end position="500"/>
    </location>
</feature>
<organism evidence="2 3">
    <name type="scientific">Anas platyrhynchos</name>
    <name type="common">Mallard</name>
    <name type="synonym">Anas boschas</name>
    <dbReference type="NCBI Taxonomy" id="8839"/>
    <lineage>
        <taxon>Eukaryota</taxon>
        <taxon>Metazoa</taxon>
        <taxon>Chordata</taxon>
        <taxon>Craniata</taxon>
        <taxon>Vertebrata</taxon>
        <taxon>Euteleostomi</taxon>
        <taxon>Archelosauria</taxon>
        <taxon>Archosauria</taxon>
        <taxon>Dinosauria</taxon>
        <taxon>Saurischia</taxon>
        <taxon>Theropoda</taxon>
        <taxon>Coelurosauria</taxon>
        <taxon>Aves</taxon>
        <taxon>Neognathae</taxon>
        <taxon>Galloanserae</taxon>
        <taxon>Anseriformes</taxon>
        <taxon>Anatidae</taxon>
        <taxon>Anatinae</taxon>
        <taxon>Anas</taxon>
    </lineage>
</organism>
<gene>
    <name evidence="2" type="ORF">Anapl_08885</name>
</gene>
<protein>
    <submittedName>
        <fullName evidence="2">Uncharacterized protein</fullName>
    </submittedName>
</protein>
<reference evidence="3" key="1">
    <citation type="journal article" date="2013" name="Nat. Genet.">
        <title>The duck genome and transcriptome provide insight into an avian influenza virus reservoir species.</title>
        <authorList>
            <person name="Huang Y."/>
            <person name="Li Y."/>
            <person name="Burt D.W."/>
            <person name="Chen H."/>
            <person name="Zhang Y."/>
            <person name="Qian W."/>
            <person name="Kim H."/>
            <person name="Gan S."/>
            <person name="Zhao Y."/>
            <person name="Li J."/>
            <person name="Yi K."/>
            <person name="Feng H."/>
            <person name="Zhu P."/>
            <person name="Li B."/>
            <person name="Liu Q."/>
            <person name="Fairley S."/>
            <person name="Magor K.E."/>
            <person name="Du Z."/>
            <person name="Hu X."/>
            <person name="Goodman L."/>
            <person name="Tafer H."/>
            <person name="Vignal A."/>
            <person name="Lee T."/>
            <person name="Kim K.W."/>
            <person name="Sheng Z."/>
            <person name="An Y."/>
            <person name="Searle S."/>
            <person name="Herrero J."/>
            <person name="Groenen M.A."/>
            <person name="Crooijmans R.P."/>
            <person name="Faraut T."/>
            <person name="Cai Q."/>
            <person name="Webster R.G."/>
            <person name="Aldridge J.R."/>
            <person name="Warren W.C."/>
            <person name="Bartschat S."/>
            <person name="Kehr S."/>
            <person name="Marz M."/>
            <person name="Stadler P.F."/>
            <person name="Smith J."/>
            <person name="Kraus R.H."/>
            <person name="Zhao Y."/>
            <person name="Ren L."/>
            <person name="Fei J."/>
            <person name="Morisson M."/>
            <person name="Kaiser P."/>
            <person name="Griffin D.K."/>
            <person name="Rao M."/>
            <person name="Pitel F."/>
            <person name="Wang J."/>
            <person name="Li N."/>
        </authorList>
    </citation>
    <scope>NUCLEOTIDE SEQUENCE [LARGE SCALE GENOMIC DNA]</scope>
</reference>
<feature type="region of interest" description="Disordered" evidence="1">
    <location>
        <begin position="1293"/>
        <end position="1318"/>
    </location>
</feature>